<feature type="non-terminal residue" evidence="1">
    <location>
        <position position="245"/>
    </location>
</feature>
<evidence type="ECO:0000313" key="1">
    <source>
        <dbReference type="EMBL" id="SVD08322.1"/>
    </source>
</evidence>
<gene>
    <name evidence="1" type="ORF">METZ01_LOCUS361176</name>
</gene>
<dbReference type="GO" id="GO:0006508">
    <property type="term" value="P:proteolysis"/>
    <property type="evidence" value="ECO:0007669"/>
    <property type="project" value="InterPro"/>
</dbReference>
<dbReference type="GO" id="GO:0004252">
    <property type="term" value="F:serine-type endopeptidase activity"/>
    <property type="evidence" value="ECO:0007669"/>
    <property type="project" value="InterPro"/>
</dbReference>
<proteinExistence type="predicted"/>
<sequence length="245" mass="26026">MKYIINLYNTVTDTQAVADRLGITGTVLLNLKTIHVEDPTQEQVDAWLADADIKAIVPDQGTVCTDVNIFDTVQAQSQPTNSETFGQSVGGESTQSTLAFNDGNNDWFYWHLPASSQRPRTDYYYNSTYTYVNDGTNVDLYILDSGVAGACLQTNGGAAANAKGVPDVLGIMHPEFEDPQASNGSAANNNAGDQYRVMHQGLPALNIGSGSGIGGGGWQNEDTQGHGTYCAMFAAGLLAGMAKKS</sequence>
<dbReference type="AlphaFoldDB" id="A0A382SFI4"/>
<protein>
    <recommendedName>
        <fullName evidence="2">Peptidase S8/S53 domain-containing protein</fullName>
    </recommendedName>
</protein>
<name>A0A382SFI4_9ZZZZ</name>
<evidence type="ECO:0008006" key="2">
    <source>
        <dbReference type="Google" id="ProtNLM"/>
    </source>
</evidence>
<accession>A0A382SFI4</accession>
<dbReference type="SUPFAM" id="SSF52743">
    <property type="entry name" value="Subtilisin-like"/>
    <property type="match status" value="1"/>
</dbReference>
<dbReference type="InterPro" id="IPR036852">
    <property type="entry name" value="Peptidase_S8/S53_dom_sf"/>
</dbReference>
<dbReference type="Gene3D" id="3.40.50.200">
    <property type="entry name" value="Peptidase S8/S53 domain"/>
    <property type="match status" value="1"/>
</dbReference>
<dbReference type="EMBL" id="UINC01128522">
    <property type="protein sequence ID" value="SVD08322.1"/>
    <property type="molecule type" value="Genomic_DNA"/>
</dbReference>
<organism evidence="1">
    <name type="scientific">marine metagenome</name>
    <dbReference type="NCBI Taxonomy" id="408172"/>
    <lineage>
        <taxon>unclassified sequences</taxon>
        <taxon>metagenomes</taxon>
        <taxon>ecological metagenomes</taxon>
    </lineage>
</organism>
<reference evidence="1" key="1">
    <citation type="submission" date="2018-05" db="EMBL/GenBank/DDBJ databases">
        <authorList>
            <person name="Lanie J.A."/>
            <person name="Ng W.-L."/>
            <person name="Kazmierczak K.M."/>
            <person name="Andrzejewski T.M."/>
            <person name="Davidsen T.M."/>
            <person name="Wayne K.J."/>
            <person name="Tettelin H."/>
            <person name="Glass J.I."/>
            <person name="Rusch D."/>
            <person name="Podicherti R."/>
            <person name="Tsui H.-C.T."/>
            <person name="Winkler M.E."/>
        </authorList>
    </citation>
    <scope>NUCLEOTIDE SEQUENCE</scope>
</reference>